<feature type="non-terminal residue" evidence="1">
    <location>
        <position position="188"/>
    </location>
</feature>
<dbReference type="Gene3D" id="3.10.10.10">
    <property type="entry name" value="HIV Type 1 Reverse Transcriptase, subunit A, domain 1"/>
    <property type="match status" value="1"/>
</dbReference>
<evidence type="ECO:0000313" key="1">
    <source>
        <dbReference type="EMBL" id="WMV37093.1"/>
    </source>
</evidence>
<reference evidence="1" key="1">
    <citation type="submission" date="2023-08" db="EMBL/GenBank/DDBJ databases">
        <title>A de novo genome assembly of Solanum verrucosum Schlechtendal, a Mexican diploid species geographically isolated from the other diploid A-genome species in potato relatives.</title>
        <authorList>
            <person name="Hosaka K."/>
        </authorList>
    </citation>
    <scope>NUCLEOTIDE SEQUENCE</scope>
    <source>
        <tissue evidence="1">Young leaves</tissue>
    </source>
</reference>
<protein>
    <submittedName>
        <fullName evidence="1">Uncharacterized protein</fullName>
    </submittedName>
</protein>
<accession>A0AAF0R9D3</accession>
<proteinExistence type="predicted"/>
<sequence>MPKPIKIISYICARRVEEFYTNMLGMPPDRDIDFCIDLKSGTRSISIYPYRMALAELREVKAQLQELLDNGLFILVHRLGDMNVIAFDSRQMKVYEINYPNHDLKSSLFTTVYLNPRQRRRIELLKDYDVSHVTIQYHLGKANVVADSLSWKTVRMGSMASLGVSKRPLAGEIYTLESKFMHLGFQKR</sequence>
<keyword evidence="2" id="KW-1185">Reference proteome</keyword>
<evidence type="ECO:0000313" key="2">
    <source>
        <dbReference type="Proteomes" id="UP001234989"/>
    </source>
</evidence>
<organism evidence="1 2">
    <name type="scientific">Solanum verrucosum</name>
    <dbReference type="NCBI Taxonomy" id="315347"/>
    <lineage>
        <taxon>Eukaryota</taxon>
        <taxon>Viridiplantae</taxon>
        <taxon>Streptophyta</taxon>
        <taxon>Embryophyta</taxon>
        <taxon>Tracheophyta</taxon>
        <taxon>Spermatophyta</taxon>
        <taxon>Magnoliopsida</taxon>
        <taxon>eudicotyledons</taxon>
        <taxon>Gunneridae</taxon>
        <taxon>Pentapetalae</taxon>
        <taxon>asterids</taxon>
        <taxon>lamiids</taxon>
        <taxon>Solanales</taxon>
        <taxon>Solanaceae</taxon>
        <taxon>Solanoideae</taxon>
        <taxon>Solaneae</taxon>
        <taxon>Solanum</taxon>
    </lineage>
</organism>
<dbReference type="AlphaFoldDB" id="A0AAF0R9D3"/>
<gene>
    <name evidence="1" type="ORF">MTR67_030478</name>
</gene>
<dbReference type="Proteomes" id="UP001234989">
    <property type="component" value="Chromosome 7"/>
</dbReference>
<dbReference type="EMBL" id="CP133618">
    <property type="protein sequence ID" value="WMV37093.1"/>
    <property type="molecule type" value="Genomic_DNA"/>
</dbReference>
<name>A0AAF0R9D3_SOLVR</name>